<dbReference type="PANTHER" id="PTHR45613">
    <property type="entry name" value="PENTATRICOPEPTIDE REPEAT-CONTAINING PROTEIN"/>
    <property type="match status" value="1"/>
</dbReference>
<feature type="repeat" description="PPR" evidence="2">
    <location>
        <begin position="256"/>
        <end position="290"/>
    </location>
</feature>
<dbReference type="AlphaFoldDB" id="A0A540N0D6"/>
<feature type="repeat" description="PPR" evidence="2">
    <location>
        <begin position="180"/>
        <end position="214"/>
    </location>
</feature>
<organism evidence="4 5">
    <name type="scientific">Malus baccata</name>
    <name type="common">Siberian crab apple</name>
    <name type="synonym">Pyrus baccata</name>
    <dbReference type="NCBI Taxonomy" id="106549"/>
    <lineage>
        <taxon>Eukaryota</taxon>
        <taxon>Viridiplantae</taxon>
        <taxon>Streptophyta</taxon>
        <taxon>Embryophyta</taxon>
        <taxon>Tracheophyta</taxon>
        <taxon>Spermatophyta</taxon>
        <taxon>Magnoliopsida</taxon>
        <taxon>eudicotyledons</taxon>
        <taxon>Gunneridae</taxon>
        <taxon>Pentapetalae</taxon>
        <taxon>rosids</taxon>
        <taxon>fabids</taxon>
        <taxon>Rosales</taxon>
        <taxon>Rosaceae</taxon>
        <taxon>Amygdaloideae</taxon>
        <taxon>Maleae</taxon>
        <taxon>Malus</taxon>
    </lineage>
</organism>
<feature type="chain" id="PRO_5022218276" description="Pentacotripeptide-repeat region of PRORP domain-containing protein" evidence="3">
    <location>
        <begin position="18"/>
        <end position="377"/>
    </location>
</feature>
<dbReference type="EMBL" id="VIEB01000139">
    <property type="protein sequence ID" value="TQE04515.1"/>
    <property type="molecule type" value="Genomic_DNA"/>
</dbReference>
<protein>
    <recommendedName>
        <fullName evidence="6">Pentacotripeptide-repeat region of PRORP domain-containing protein</fullName>
    </recommendedName>
</protein>
<dbReference type="PANTHER" id="PTHR45613:SF9">
    <property type="entry name" value="MITOCHONDRIAL GROUP I INTRON SPLICING FACTOR CCM1"/>
    <property type="match status" value="1"/>
</dbReference>
<reference evidence="4 5" key="1">
    <citation type="journal article" date="2019" name="G3 (Bethesda)">
        <title>Sequencing of a Wild Apple (Malus baccata) Genome Unravels the Differences Between Cultivated and Wild Apple Species Regarding Disease Resistance and Cold Tolerance.</title>
        <authorList>
            <person name="Chen X."/>
        </authorList>
    </citation>
    <scope>NUCLEOTIDE SEQUENCE [LARGE SCALE GENOMIC DNA]</scope>
    <source>
        <strain evidence="5">cv. Shandingzi</strain>
        <tissue evidence="4">Leaves</tissue>
    </source>
</reference>
<evidence type="ECO:0000256" key="1">
    <source>
        <dbReference type="ARBA" id="ARBA00022737"/>
    </source>
</evidence>
<evidence type="ECO:0000256" key="3">
    <source>
        <dbReference type="SAM" id="SignalP"/>
    </source>
</evidence>
<feature type="signal peptide" evidence="3">
    <location>
        <begin position="1"/>
        <end position="17"/>
    </location>
</feature>
<keyword evidence="5" id="KW-1185">Reference proteome</keyword>
<name>A0A540N0D6_MALBA</name>
<keyword evidence="3" id="KW-0732">Signal</keyword>
<dbReference type="Pfam" id="PF01535">
    <property type="entry name" value="PPR"/>
    <property type="match status" value="2"/>
</dbReference>
<comment type="caution">
    <text evidence="4">The sequence shown here is derived from an EMBL/GenBank/DDBJ whole genome shotgun (WGS) entry which is preliminary data.</text>
</comment>
<gene>
    <name evidence="4" type="ORF">C1H46_009931</name>
</gene>
<dbReference type="InterPro" id="IPR002885">
    <property type="entry name" value="PPR_rpt"/>
</dbReference>
<dbReference type="Gene3D" id="1.25.40.10">
    <property type="entry name" value="Tetratricopeptide repeat domain"/>
    <property type="match status" value="2"/>
</dbReference>
<dbReference type="Pfam" id="PF13041">
    <property type="entry name" value="PPR_2"/>
    <property type="match status" value="2"/>
</dbReference>
<evidence type="ECO:0000256" key="2">
    <source>
        <dbReference type="PROSITE-ProRule" id="PRU00708"/>
    </source>
</evidence>
<evidence type="ECO:0000313" key="4">
    <source>
        <dbReference type="EMBL" id="TQE04515.1"/>
    </source>
</evidence>
<sequence>MLLMIRVVSCTIAEVEALWPIAICRSISVKRDDAWYLGSEGLFQKPRCYLMNWVPSFFSPQNNPSNLPRSSRERYDDALSLMESLMGEEGLPPLVVLEGLVASYGEGCGRSSPAVFDALVRACTRFGAMDGDYEVIKKLRLDWLLIHASKNFLYHLIKLNEIDRFWKMYKEMLSYGYVEDVNTFNLVIYALCKECKLLEAMSEYYQMLKSGIWPSVVTFNMILNGPGACRMGDMELALKVLRKMGVMSEDCVTANSVTYNNCIINGFCKISGLPVAEEIHAEMAEAGVEPNLRTCATLVDGYAKQGRLELALRLCDGMVERAPNPVVYNSIIHRLHMEGDTGEAFSLLSDSDMIDRHICSDQFTHSISSRGSLEVGL</sequence>
<dbReference type="Proteomes" id="UP000315295">
    <property type="component" value="Unassembled WGS sequence"/>
</dbReference>
<dbReference type="PROSITE" id="PS51375">
    <property type="entry name" value="PPR"/>
    <property type="match status" value="3"/>
</dbReference>
<proteinExistence type="predicted"/>
<dbReference type="NCBIfam" id="TIGR00756">
    <property type="entry name" value="PPR"/>
    <property type="match status" value="2"/>
</dbReference>
<evidence type="ECO:0008006" key="6">
    <source>
        <dbReference type="Google" id="ProtNLM"/>
    </source>
</evidence>
<dbReference type="InterPro" id="IPR011990">
    <property type="entry name" value="TPR-like_helical_dom_sf"/>
</dbReference>
<feature type="repeat" description="PPR" evidence="2">
    <location>
        <begin position="291"/>
        <end position="325"/>
    </location>
</feature>
<dbReference type="STRING" id="106549.A0A540N0D6"/>
<accession>A0A540N0D6</accession>
<keyword evidence="1" id="KW-0677">Repeat</keyword>
<evidence type="ECO:0000313" key="5">
    <source>
        <dbReference type="Proteomes" id="UP000315295"/>
    </source>
</evidence>